<feature type="domain" description="NIPSNAP" evidence="2">
    <location>
        <begin position="6"/>
        <end position="101"/>
    </location>
</feature>
<dbReference type="InterPro" id="IPR011008">
    <property type="entry name" value="Dimeric_a/b-barrel"/>
</dbReference>
<sequence>MIVDQRIYTLHPGKVPEWVAAMTNGGFAIQQPVLGRCMGYYVSEFGPLNQIVHLWGYDSLEDRAARRAELRSIPAWNEIRDQLMPAVHHQENRLLLPADFAKPAAWGVR</sequence>
<dbReference type="AlphaFoldDB" id="A0A0K8P827"/>
<dbReference type="RefSeq" id="WP_054022219.1">
    <property type="nucleotide sequence ID" value="NZ_BBYR01000073.1"/>
</dbReference>
<gene>
    <name evidence="3" type="ORF">ISF6_4813</name>
</gene>
<comment type="similarity">
    <text evidence="1">Belongs to the NipSnap family.</text>
</comment>
<accession>A0A0K8P827</accession>
<dbReference type="PANTHER" id="PTHR21017:SF17">
    <property type="entry name" value="PROTEIN NIPSNAP"/>
    <property type="match status" value="1"/>
</dbReference>
<evidence type="ECO:0000313" key="3">
    <source>
        <dbReference type="EMBL" id="GAP38355.1"/>
    </source>
</evidence>
<protein>
    <recommendedName>
        <fullName evidence="2">NIPSNAP domain-containing protein</fullName>
    </recommendedName>
</protein>
<dbReference type="InterPro" id="IPR012577">
    <property type="entry name" value="NIPSNAP"/>
</dbReference>
<dbReference type="Proteomes" id="UP000037660">
    <property type="component" value="Unassembled WGS sequence"/>
</dbReference>
<evidence type="ECO:0000259" key="2">
    <source>
        <dbReference type="Pfam" id="PF07978"/>
    </source>
</evidence>
<reference evidence="3 4" key="2">
    <citation type="journal article" date="2016" name="Science">
        <title>A bacterium that degrades and assimilates poly(ethylene terephthalate).</title>
        <authorList>
            <person name="Yoshida S."/>
            <person name="Hiraga K."/>
            <person name="Takehana T."/>
            <person name="Taniguchi I."/>
            <person name="Yamaji H."/>
            <person name="Maeda Y."/>
            <person name="Toyohara K."/>
            <person name="Miyamoto K."/>
            <person name="Kimura Y."/>
            <person name="Oda K."/>
        </authorList>
    </citation>
    <scope>NUCLEOTIDE SEQUENCE [LARGE SCALE GENOMIC DNA]</scope>
    <source>
        <strain evidence="4">NBRC 110686 / TISTR 2288 / 201-F6</strain>
    </source>
</reference>
<reference evidence="4" key="1">
    <citation type="submission" date="2015-07" db="EMBL/GenBank/DDBJ databases">
        <title>Discovery of a poly(ethylene terephthalate assimilation.</title>
        <authorList>
            <person name="Yoshida S."/>
            <person name="Hiraga K."/>
            <person name="Takehana T."/>
            <person name="Taniguchi I."/>
            <person name="Yamaji H."/>
            <person name="Maeda Y."/>
            <person name="Toyohara K."/>
            <person name="Miyamoto K."/>
            <person name="Kimura Y."/>
            <person name="Oda K."/>
        </authorList>
    </citation>
    <scope>NUCLEOTIDE SEQUENCE [LARGE SCALE GENOMIC DNA]</scope>
    <source>
        <strain evidence="4">NBRC 110686 / TISTR 2288 / 201-F6</strain>
    </source>
</reference>
<dbReference type="InterPro" id="IPR051557">
    <property type="entry name" value="NipSnap_domain"/>
</dbReference>
<keyword evidence="4" id="KW-1185">Reference proteome</keyword>
<dbReference type="Gene3D" id="3.30.70.100">
    <property type="match status" value="1"/>
</dbReference>
<dbReference type="STRING" id="1547922.ISF6_4813"/>
<dbReference type="EMBL" id="BBYR01000073">
    <property type="protein sequence ID" value="GAP38355.1"/>
    <property type="molecule type" value="Genomic_DNA"/>
</dbReference>
<dbReference type="PANTHER" id="PTHR21017">
    <property type="entry name" value="NIPSNAP-RELATED"/>
    <property type="match status" value="1"/>
</dbReference>
<dbReference type="OrthoDB" id="8905985at2"/>
<evidence type="ECO:0000256" key="1">
    <source>
        <dbReference type="ARBA" id="ARBA00005291"/>
    </source>
</evidence>
<dbReference type="SUPFAM" id="SSF54909">
    <property type="entry name" value="Dimeric alpha+beta barrel"/>
    <property type="match status" value="1"/>
</dbReference>
<evidence type="ECO:0000313" key="4">
    <source>
        <dbReference type="Proteomes" id="UP000037660"/>
    </source>
</evidence>
<comment type="caution">
    <text evidence="3">The sequence shown here is derived from an EMBL/GenBank/DDBJ whole genome shotgun (WGS) entry which is preliminary data.</text>
</comment>
<proteinExistence type="inferred from homology"/>
<dbReference type="Pfam" id="PF07978">
    <property type="entry name" value="NIPSNAP"/>
    <property type="match status" value="1"/>
</dbReference>
<organism evidence="3 4">
    <name type="scientific">Piscinibacter sakaiensis</name>
    <name type="common">Ideonella sakaiensis</name>
    <dbReference type="NCBI Taxonomy" id="1547922"/>
    <lineage>
        <taxon>Bacteria</taxon>
        <taxon>Pseudomonadati</taxon>
        <taxon>Pseudomonadota</taxon>
        <taxon>Betaproteobacteria</taxon>
        <taxon>Burkholderiales</taxon>
        <taxon>Sphaerotilaceae</taxon>
        <taxon>Piscinibacter</taxon>
    </lineage>
</organism>
<name>A0A0K8P827_PISS1</name>